<dbReference type="GO" id="GO:0005737">
    <property type="term" value="C:cytoplasm"/>
    <property type="evidence" value="ECO:0007669"/>
    <property type="project" value="UniProtKB-SubCell"/>
</dbReference>
<reference evidence="13" key="2">
    <citation type="journal article" date="2021" name="PeerJ">
        <title>Extensive microbial diversity within the chicken gut microbiome revealed by metagenomics and culture.</title>
        <authorList>
            <person name="Gilroy R."/>
            <person name="Ravi A."/>
            <person name="Getino M."/>
            <person name="Pursley I."/>
            <person name="Horton D.L."/>
            <person name="Alikhan N.F."/>
            <person name="Baker D."/>
            <person name="Gharbi K."/>
            <person name="Hall N."/>
            <person name="Watson M."/>
            <person name="Adriaenssens E.M."/>
            <person name="Foster-Nyarko E."/>
            <person name="Jarju S."/>
            <person name="Secka A."/>
            <person name="Antonio M."/>
            <person name="Oren A."/>
            <person name="Chaudhuri R.R."/>
            <person name="La Ragione R."/>
            <person name="Hildebrand F."/>
            <person name="Pallen M.J."/>
        </authorList>
    </citation>
    <scope>NUCLEOTIDE SEQUENCE</scope>
    <source>
        <strain evidence="13">15467</strain>
    </source>
</reference>
<organism evidence="13 14">
    <name type="scientific">Candidatus Egerieousia excrementavium</name>
    <dbReference type="NCBI Taxonomy" id="2840778"/>
    <lineage>
        <taxon>Bacteria</taxon>
        <taxon>Pseudomonadati</taxon>
        <taxon>Bacteroidota</taxon>
        <taxon>Bacteroidia</taxon>
        <taxon>Bacteroidales</taxon>
        <taxon>Candidatus Egerieousia</taxon>
    </lineage>
</organism>
<sequence>MVGIIDYKTGNLKSVENALYRAGVEYTVTADAMILRSCSHIILPGVGDAGWAMKRIAETGMAETISTLTQPVMGICLGMQIMCSYSEEGDTPCLGIFPNRVSRIPEKNNGAERIKVPHIGWNSVRCSDKELFDGIRQDEYFYFVHSYCADVNEYASGVTFYGTEFGSLLRRENFIGCQFHPEKSGAAGERLLENFLKLK</sequence>
<dbReference type="GO" id="GO:0016829">
    <property type="term" value="F:lyase activity"/>
    <property type="evidence" value="ECO:0007669"/>
    <property type="project" value="UniProtKB-KW"/>
</dbReference>
<keyword evidence="4 10" id="KW-0378">Hydrolase</keyword>
<evidence type="ECO:0000313" key="13">
    <source>
        <dbReference type="EMBL" id="MBO8428732.1"/>
    </source>
</evidence>
<dbReference type="Pfam" id="PF00117">
    <property type="entry name" value="GATase"/>
    <property type="match status" value="1"/>
</dbReference>
<proteinExistence type="inferred from homology"/>
<feature type="active site" evidence="10 11">
    <location>
        <position position="182"/>
    </location>
</feature>
<keyword evidence="3 10" id="KW-0028">Amino-acid biosynthesis</keyword>
<dbReference type="GO" id="GO:0000105">
    <property type="term" value="P:L-histidine biosynthetic process"/>
    <property type="evidence" value="ECO:0007669"/>
    <property type="project" value="UniProtKB-UniRule"/>
</dbReference>
<keyword evidence="10" id="KW-0963">Cytoplasm</keyword>
<evidence type="ECO:0000256" key="8">
    <source>
        <dbReference type="ARBA" id="ARBA00047838"/>
    </source>
</evidence>
<dbReference type="PROSITE" id="PS51273">
    <property type="entry name" value="GATASE_TYPE_1"/>
    <property type="match status" value="1"/>
</dbReference>
<comment type="pathway">
    <text evidence="1 10">Amino-acid biosynthesis; L-histidine biosynthesis; L-histidine from 5-phospho-alpha-D-ribose 1-diphosphate: step 5/9.</text>
</comment>
<dbReference type="AlphaFoldDB" id="A0A9D9DIZ1"/>
<dbReference type="PANTHER" id="PTHR42701">
    <property type="entry name" value="IMIDAZOLE GLYCEROL PHOSPHATE SYNTHASE SUBUNIT HISH"/>
    <property type="match status" value="1"/>
</dbReference>
<feature type="domain" description="Glutamine amidotransferase" evidence="12">
    <location>
        <begin position="4"/>
        <end position="196"/>
    </location>
</feature>
<dbReference type="InterPro" id="IPR017926">
    <property type="entry name" value="GATASE"/>
</dbReference>
<dbReference type="InterPro" id="IPR010139">
    <property type="entry name" value="Imidazole-glycPsynth_HisH"/>
</dbReference>
<feature type="active site" evidence="10 11">
    <location>
        <position position="180"/>
    </location>
</feature>
<evidence type="ECO:0000256" key="10">
    <source>
        <dbReference type="HAMAP-Rule" id="MF_00278"/>
    </source>
</evidence>
<evidence type="ECO:0000259" key="12">
    <source>
        <dbReference type="Pfam" id="PF00117"/>
    </source>
</evidence>
<dbReference type="GO" id="GO:0000107">
    <property type="term" value="F:imidazoleglycerol-phosphate synthase activity"/>
    <property type="evidence" value="ECO:0007669"/>
    <property type="project" value="UniProtKB-UniRule"/>
</dbReference>
<evidence type="ECO:0000256" key="7">
    <source>
        <dbReference type="ARBA" id="ARBA00023239"/>
    </source>
</evidence>
<evidence type="ECO:0000256" key="9">
    <source>
        <dbReference type="ARBA" id="ARBA00049534"/>
    </source>
</evidence>
<comment type="subunit">
    <text evidence="2 10">Heterodimer of HisH and HisF.</text>
</comment>
<dbReference type="PANTHER" id="PTHR42701:SF1">
    <property type="entry name" value="IMIDAZOLE GLYCEROL PHOSPHATE SYNTHASE SUBUNIT HISH"/>
    <property type="match status" value="1"/>
</dbReference>
<comment type="catalytic activity">
    <reaction evidence="9 10">
        <text>L-glutamine + H2O = L-glutamate + NH4(+)</text>
        <dbReference type="Rhea" id="RHEA:15889"/>
        <dbReference type="ChEBI" id="CHEBI:15377"/>
        <dbReference type="ChEBI" id="CHEBI:28938"/>
        <dbReference type="ChEBI" id="CHEBI:29985"/>
        <dbReference type="ChEBI" id="CHEBI:58359"/>
        <dbReference type="EC" id="3.5.1.2"/>
    </reaction>
</comment>
<dbReference type="SUPFAM" id="SSF52317">
    <property type="entry name" value="Class I glutamine amidotransferase-like"/>
    <property type="match status" value="1"/>
</dbReference>
<dbReference type="InterPro" id="IPR029062">
    <property type="entry name" value="Class_I_gatase-like"/>
</dbReference>
<evidence type="ECO:0000256" key="3">
    <source>
        <dbReference type="ARBA" id="ARBA00022605"/>
    </source>
</evidence>
<dbReference type="EC" id="4.3.2.10" evidence="10"/>
<evidence type="ECO:0000313" key="14">
    <source>
        <dbReference type="Proteomes" id="UP000823635"/>
    </source>
</evidence>
<dbReference type="CDD" id="cd01748">
    <property type="entry name" value="GATase1_IGP_Synthase"/>
    <property type="match status" value="1"/>
</dbReference>
<evidence type="ECO:0000256" key="5">
    <source>
        <dbReference type="ARBA" id="ARBA00022962"/>
    </source>
</evidence>
<dbReference type="GO" id="GO:0004359">
    <property type="term" value="F:glutaminase activity"/>
    <property type="evidence" value="ECO:0007669"/>
    <property type="project" value="UniProtKB-EC"/>
</dbReference>
<protein>
    <recommendedName>
        <fullName evidence="10">Imidazole glycerol phosphate synthase subunit HisH</fullName>
        <ecNumber evidence="10">4.3.2.10</ecNumber>
    </recommendedName>
    <alternativeName>
        <fullName evidence="10">IGP synthase glutaminase subunit</fullName>
        <ecNumber evidence="10">3.5.1.2</ecNumber>
    </alternativeName>
    <alternativeName>
        <fullName evidence="10">IGP synthase subunit HisH</fullName>
    </alternativeName>
    <alternativeName>
        <fullName evidence="10">ImGP synthase subunit HisH</fullName>
        <shortName evidence="10">IGPS subunit HisH</shortName>
    </alternativeName>
</protein>
<comment type="catalytic activity">
    <reaction evidence="8 10">
        <text>5-[(5-phospho-1-deoxy-D-ribulos-1-ylimino)methylamino]-1-(5-phospho-beta-D-ribosyl)imidazole-4-carboxamide + L-glutamine = D-erythro-1-(imidazol-4-yl)glycerol 3-phosphate + 5-amino-1-(5-phospho-beta-D-ribosyl)imidazole-4-carboxamide + L-glutamate + H(+)</text>
        <dbReference type="Rhea" id="RHEA:24793"/>
        <dbReference type="ChEBI" id="CHEBI:15378"/>
        <dbReference type="ChEBI" id="CHEBI:29985"/>
        <dbReference type="ChEBI" id="CHEBI:58278"/>
        <dbReference type="ChEBI" id="CHEBI:58359"/>
        <dbReference type="ChEBI" id="CHEBI:58475"/>
        <dbReference type="ChEBI" id="CHEBI:58525"/>
        <dbReference type="EC" id="4.3.2.10"/>
    </reaction>
</comment>
<dbReference type="EC" id="3.5.1.2" evidence="10"/>
<comment type="function">
    <text evidence="10">IGPS catalyzes the conversion of PRFAR and glutamine to IGP, AICAR and glutamate. The HisH subunit catalyzes the hydrolysis of glutamine to glutamate and ammonia as part of the synthesis of IGP and AICAR. The resulting ammonia molecule is channeled to the active site of HisF.</text>
</comment>
<dbReference type="HAMAP" id="MF_00278">
    <property type="entry name" value="HisH"/>
    <property type="match status" value="1"/>
</dbReference>
<feature type="active site" description="Nucleophile" evidence="10 11">
    <location>
        <position position="76"/>
    </location>
</feature>
<name>A0A9D9DIZ1_9BACT</name>
<evidence type="ECO:0000256" key="4">
    <source>
        <dbReference type="ARBA" id="ARBA00022801"/>
    </source>
</evidence>
<evidence type="ECO:0000256" key="1">
    <source>
        <dbReference type="ARBA" id="ARBA00005091"/>
    </source>
</evidence>
<gene>
    <name evidence="10 13" type="primary">hisH</name>
    <name evidence="13" type="ORF">IAC68_02215</name>
</gene>
<keyword evidence="6 10" id="KW-0368">Histidine biosynthesis</keyword>
<keyword evidence="5 10" id="KW-0315">Glutamine amidotransferase</keyword>
<comment type="subcellular location">
    <subcellularLocation>
        <location evidence="10">Cytoplasm</location>
    </subcellularLocation>
</comment>
<keyword evidence="7 10" id="KW-0456">Lyase</keyword>
<dbReference type="PIRSF" id="PIRSF000495">
    <property type="entry name" value="Amidotransf_hisH"/>
    <property type="match status" value="1"/>
</dbReference>
<dbReference type="EMBL" id="JADINB010000051">
    <property type="protein sequence ID" value="MBO8428732.1"/>
    <property type="molecule type" value="Genomic_DNA"/>
</dbReference>
<dbReference type="NCBIfam" id="TIGR01855">
    <property type="entry name" value="IMP_synth_hisH"/>
    <property type="match status" value="1"/>
</dbReference>
<dbReference type="Proteomes" id="UP000823635">
    <property type="component" value="Unassembled WGS sequence"/>
</dbReference>
<evidence type="ECO:0000256" key="2">
    <source>
        <dbReference type="ARBA" id="ARBA00011152"/>
    </source>
</evidence>
<evidence type="ECO:0000256" key="11">
    <source>
        <dbReference type="PIRSR" id="PIRSR000495-1"/>
    </source>
</evidence>
<dbReference type="Gene3D" id="3.40.50.880">
    <property type="match status" value="1"/>
</dbReference>
<evidence type="ECO:0000256" key="6">
    <source>
        <dbReference type="ARBA" id="ARBA00023102"/>
    </source>
</evidence>
<accession>A0A9D9DIZ1</accession>
<reference evidence="13" key="1">
    <citation type="submission" date="2020-10" db="EMBL/GenBank/DDBJ databases">
        <authorList>
            <person name="Gilroy R."/>
        </authorList>
    </citation>
    <scope>NUCLEOTIDE SEQUENCE</scope>
    <source>
        <strain evidence="13">15467</strain>
    </source>
</reference>
<comment type="caution">
    <text evidence="13">The sequence shown here is derived from an EMBL/GenBank/DDBJ whole genome shotgun (WGS) entry which is preliminary data.</text>
</comment>